<evidence type="ECO:0000313" key="6">
    <source>
        <dbReference type="EMBL" id="GGK95849.1"/>
    </source>
</evidence>
<dbReference type="NCBIfam" id="NF005914">
    <property type="entry name" value="PRK07907.1"/>
    <property type="match status" value="1"/>
</dbReference>
<feature type="domain" description="Peptidase M20 dimerisation" evidence="5">
    <location>
        <begin position="259"/>
        <end position="406"/>
    </location>
</feature>
<dbReference type="Gene3D" id="3.40.630.10">
    <property type="entry name" value="Zn peptidases"/>
    <property type="match status" value="1"/>
</dbReference>
<keyword evidence="9" id="KW-1185">Reference proteome</keyword>
<evidence type="ECO:0000313" key="9">
    <source>
        <dbReference type="Proteomes" id="UP000746584"/>
    </source>
</evidence>
<keyword evidence="2" id="KW-0479">Metal-binding</keyword>
<evidence type="ECO:0000259" key="5">
    <source>
        <dbReference type="Pfam" id="PF07687"/>
    </source>
</evidence>
<keyword evidence="1" id="KW-0645">Protease</keyword>
<dbReference type="InterPro" id="IPR011650">
    <property type="entry name" value="Peptidase_M20_dimer"/>
</dbReference>
<reference evidence="6" key="2">
    <citation type="submission" date="2020-09" db="EMBL/GenBank/DDBJ databases">
        <authorList>
            <person name="Sun Q."/>
            <person name="Ohkuma M."/>
        </authorList>
    </citation>
    <scope>NUCLEOTIDE SEQUENCE</scope>
    <source>
        <strain evidence="6">JCM 1480</strain>
    </source>
</reference>
<evidence type="ECO:0000313" key="8">
    <source>
        <dbReference type="Proteomes" id="UP000648535"/>
    </source>
</evidence>
<dbReference type="Proteomes" id="UP000648535">
    <property type="component" value="Unassembled WGS sequence"/>
</dbReference>
<name>A0A8H9L066_9MICO</name>
<dbReference type="AlphaFoldDB" id="A0A8H9L066"/>
<comment type="caution">
    <text evidence="6">The sequence shown here is derived from an EMBL/GenBank/DDBJ whole genome shotgun (WGS) entry which is preliminary data.</text>
</comment>
<dbReference type="RefSeq" id="WP_175328646.1">
    <property type="nucleotide sequence ID" value="NZ_BMOI01000004.1"/>
</dbReference>
<feature type="compositionally biased region" description="Polar residues" evidence="4">
    <location>
        <begin position="87"/>
        <end position="108"/>
    </location>
</feature>
<protein>
    <submittedName>
        <fullName evidence="7">Acetylornithine deacetylase/succinyl-diaminopimelate desuccinylase-like protein</fullName>
    </submittedName>
    <submittedName>
        <fullName evidence="6">Dipeptidase</fullName>
    </submittedName>
</protein>
<dbReference type="Gene3D" id="3.30.70.360">
    <property type="match status" value="1"/>
</dbReference>
<evidence type="ECO:0000256" key="3">
    <source>
        <dbReference type="ARBA" id="ARBA00022801"/>
    </source>
</evidence>
<dbReference type="Pfam" id="PF01546">
    <property type="entry name" value="Peptidase_M20"/>
    <property type="match status" value="1"/>
</dbReference>
<dbReference type="EMBL" id="JAFBCG010000001">
    <property type="protein sequence ID" value="MBM7801227.1"/>
    <property type="molecule type" value="Genomic_DNA"/>
</dbReference>
<dbReference type="GO" id="GO:0008233">
    <property type="term" value="F:peptidase activity"/>
    <property type="evidence" value="ECO:0007669"/>
    <property type="project" value="UniProtKB-KW"/>
</dbReference>
<dbReference type="Proteomes" id="UP000746584">
    <property type="component" value="Unassembled WGS sequence"/>
</dbReference>
<accession>A0A8H9L066</accession>
<evidence type="ECO:0000256" key="4">
    <source>
        <dbReference type="SAM" id="MobiDB-lite"/>
    </source>
</evidence>
<feature type="compositionally biased region" description="Low complexity" evidence="4">
    <location>
        <begin position="109"/>
        <end position="120"/>
    </location>
</feature>
<dbReference type="PANTHER" id="PTHR43270:SF12">
    <property type="entry name" value="SUCCINYL-DIAMINOPIMELATE DESUCCINYLASE"/>
    <property type="match status" value="1"/>
</dbReference>
<gene>
    <name evidence="6" type="ORF">GCM10009769_12480</name>
    <name evidence="7" type="ORF">JOE58_000478</name>
</gene>
<dbReference type="EMBL" id="BMOI01000004">
    <property type="protein sequence ID" value="GGK95849.1"/>
    <property type="molecule type" value="Genomic_DNA"/>
</dbReference>
<feature type="region of interest" description="Disordered" evidence="4">
    <location>
        <begin position="82"/>
        <end position="124"/>
    </location>
</feature>
<organism evidence="6 8">
    <name type="scientific">Curtobacterium luteum</name>
    <dbReference type="NCBI Taxonomy" id="33881"/>
    <lineage>
        <taxon>Bacteria</taxon>
        <taxon>Bacillati</taxon>
        <taxon>Actinomycetota</taxon>
        <taxon>Actinomycetes</taxon>
        <taxon>Micrococcales</taxon>
        <taxon>Microbacteriaceae</taxon>
        <taxon>Curtobacterium</taxon>
    </lineage>
</organism>
<dbReference type="PANTHER" id="PTHR43270">
    <property type="entry name" value="BETA-ALA-HIS DIPEPTIDASE"/>
    <property type="match status" value="1"/>
</dbReference>
<proteinExistence type="predicted"/>
<evidence type="ECO:0000256" key="2">
    <source>
        <dbReference type="ARBA" id="ARBA00022723"/>
    </source>
</evidence>
<dbReference type="GO" id="GO:0006508">
    <property type="term" value="P:proteolysis"/>
    <property type="evidence" value="ECO:0007669"/>
    <property type="project" value="UniProtKB-KW"/>
</dbReference>
<reference evidence="6" key="1">
    <citation type="journal article" date="2014" name="Int. J. Syst. Evol. Microbiol.">
        <title>Complete genome sequence of Corynebacterium casei LMG S-19264T (=DSM 44701T), isolated from a smear-ripened cheese.</title>
        <authorList>
            <consortium name="US DOE Joint Genome Institute (JGI-PGF)"/>
            <person name="Walter F."/>
            <person name="Albersmeier A."/>
            <person name="Kalinowski J."/>
            <person name="Ruckert C."/>
        </authorList>
    </citation>
    <scope>NUCLEOTIDE SEQUENCE</scope>
    <source>
        <strain evidence="6">JCM 1480</strain>
    </source>
</reference>
<dbReference type="InterPro" id="IPR051458">
    <property type="entry name" value="Cyt/Met_Dipeptidase"/>
</dbReference>
<reference evidence="7 9" key="3">
    <citation type="submission" date="2021-01" db="EMBL/GenBank/DDBJ databases">
        <title>Sequencing the genomes of 1000 actinobacteria strains.</title>
        <authorList>
            <person name="Klenk H.-P."/>
        </authorList>
    </citation>
    <scope>NUCLEOTIDE SEQUENCE [LARGE SCALE GENOMIC DNA]</scope>
    <source>
        <strain evidence="7 9">DSM 20542</strain>
    </source>
</reference>
<dbReference type="GO" id="GO:0046872">
    <property type="term" value="F:metal ion binding"/>
    <property type="evidence" value="ECO:0007669"/>
    <property type="project" value="UniProtKB-KW"/>
</dbReference>
<dbReference type="InterPro" id="IPR002933">
    <property type="entry name" value="Peptidase_M20"/>
</dbReference>
<sequence>MTDTDQHAAATDPALLDALREHVQGALPATIADLSALVRLPSVSWSAFDPANVRASAEAVADLARSTGVFADDAVRIVRSAIEGDTPQDTSAPQDNSAQQDTTAPPDNTAQQDTTAPQDTDGADVELGQPAVLAVRPARNGKPTVMLYAHHDVQPQGDEALWETPPFEPTLRGDRLYGRGASDDKAGVMTHIASLRALHAQFGDDLDLGVVLFVEGEEEFGSRSFRTFLREQKEHLAADVIVVADSDNWSAEVPSITVSLRGNVTFKLTLTTLEHASHSGMFGGAAPDAMIPMVRLLASLHDDDGSVAVEGLTSYDADVPERSDDELAADAALLPGVRPVGTGPVLSRMWFQPSITVTGMDVPSVANASNTLLPTVSARISVRVAPGQSAVEARDAVERHLRAHVPFGAHLELSEPDAGDGFLVDTAGWAVQDARVAMREGWGAEAVEQGIGGSIPFVSDLAAEFPEAQILVTGVEDPDTRAHSPNESQHLGVLHRAIASETILLARLATR</sequence>
<dbReference type="SUPFAM" id="SSF53187">
    <property type="entry name" value="Zn-dependent exopeptidases"/>
    <property type="match status" value="1"/>
</dbReference>
<evidence type="ECO:0000256" key="1">
    <source>
        <dbReference type="ARBA" id="ARBA00022670"/>
    </source>
</evidence>
<evidence type="ECO:0000313" key="7">
    <source>
        <dbReference type="EMBL" id="MBM7801227.1"/>
    </source>
</evidence>
<keyword evidence="3" id="KW-0378">Hydrolase</keyword>
<dbReference type="Pfam" id="PF07687">
    <property type="entry name" value="M20_dimer"/>
    <property type="match status" value="1"/>
</dbReference>